<dbReference type="InterPro" id="IPR049739">
    <property type="entry name" value="YraL-like"/>
</dbReference>
<evidence type="ECO:0008006" key="3">
    <source>
        <dbReference type="Google" id="ProtNLM"/>
    </source>
</evidence>
<sequence length="88" mass="10594">MKYVRVDTILPERLIKEIQSYIQGEYIYIPCSPETKKRWGEKSKNREKIQKRNAEIHKKYWDGHSISSLAKDFFLSESSIKKIIYKKQ</sequence>
<dbReference type="Proteomes" id="UP000623269">
    <property type="component" value="Unassembled WGS sequence"/>
</dbReference>
<dbReference type="InterPro" id="IPR052411">
    <property type="entry name" value="c-mor_Regulatory_Protein"/>
</dbReference>
<dbReference type="PANTHER" id="PTHR37812:SF1">
    <property type="entry name" value="MU-LIKE PROPHAGE FLUMU PROTEIN C"/>
    <property type="match status" value="1"/>
</dbReference>
<dbReference type="PANTHER" id="PTHR37812">
    <property type="entry name" value="MU-LIKE PROPHAGE FLUMU PROTEIN C"/>
    <property type="match status" value="1"/>
</dbReference>
<dbReference type="Gene3D" id="1.10.10.60">
    <property type="entry name" value="Homeodomain-like"/>
    <property type="match status" value="1"/>
</dbReference>
<dbReference type="InterPro" id="IPR009057">
    <property type="entry name" value="Homeodomain-like_sf"/>
</dbReference>
<dbReference type="NCBIfam" id="NF040785">
    <property type="entry name" value="CD3324_fam"/>
    <property type="match status" value="1"/>
</dbReference>
<evidence type="ECO:0000313" key="2">
    <source>
        <dbReference type="Proteomes" id="UP000623269"/>
    </source>
</evidence>
<accession>A0A8J7HBE5</accession>
<dbReference type="EMBL" id="JAEAGR010000002">
    <property type="protein sequence ID" value="MBH1939907.1"/>
    <property type="molecule type" value="Genomic_DNA"/>
</dbReference>
<protein>
    <recommendedName>
        <fullName evidence="3">Mor transcription activator family protein</fullName>
    </recommendedName>
</protein>
<name>A0A8J7HBE5_9FIRM</name>
<dbReference type="AlphaFoldDB" id="A0A8J7HBE5"/>
<gene>
    <name evidence="1" type="ORF">I5677_03235</name>
</gene>
<dbReference type="SUPFAM" id="SSF46689">
    <property type="entry name" value="Homeodomain-like"/>
    <property type="match status" value="1"/>
</dbReference>
<keyword evidence="2" id="KW-1185">Reference proteome</keyword>
<evidence type="ECO:0000313" key="1">
    <source>
        <dbReference type="EMBL" id="MBH1939907.1"/>
    </source>
</evidence>
<dbReference type="RefSeq" id="WP_197660121.1">
    <property type="nucleotide sequence ID" value="NZ_JAEAGR010000002.1"/>
</dbReference>
<reference evidence="1" key="1">
    <citation type="submission" date="2020-12" db="EMBL/GenBank/DDBJ databases">
        <title>M. sibirica DSM 26468T genome.</title>
        <authorList>
            <person name="Thieme N."/>
            <person name="Rettenmaier R."/>
            <person name="Zverlov V."/>
            <person name="Liebl W."/>
        </authorList>
    </citation>
    <scope>NUCLEOTIDE SEQUENCE</scope>
    <source>
        <strain evidence="1">DSM 26468</strain>
    </source>
</reference>
<proteinExistence type="predicted"/>
<comment type="caution">
    <text evidence="1">The sequence shown here is derived from an EMBL/GenBank/DDBJ whole genome shotgun (WGS) entry which is preliminary data.</text>
</comment>
<organism evidence="1 2">
    <name type="scientific">Mobilitalea sibirica</name>
    <dbReference type="NCBI Taxonomy" id="1462919"/>
    <lineage>
        <taxon>Bacteria</taxon>
        <taxon>Bacillati</taxon>
        <taxon>Bacillota</taxon>
        <taxon>Clostridia</taxon>
        <taxon>Lachnospirales</taxon>
        <taxon>Lachnospiraceae</taxon>
        <taxon>Mobilitalea</taxon>
    </lineage>
</organism>